<evidence type="ECO:0000313" key="3">
    <source>
        <dbReference type="Proteomes" id="UP001596122"/>
    </source>
</evidence>
<organism evidence="2 3">
    <name type="scientific">Aquipuribacter nitratireducens</name>
    <dbReference type="NCBI Taxonomy" id="650104"/>
    <lineage>
        <taxon>Bacteria</taxon>
        <taxon>Bacillati</taxon>
        <taxon>Actinomycetota</taxon>
        <taxon>Actinomycetes</taxon>
        <taxon>Micrococcales</taxon>
        <taxon>Intrasporangiaceae</taxon>
        <taxon>Aquipuribacter</taxon>
    </lineage>
</organism>
<name>A0ABW0GS22_9MICO</name>
<sequence length="254" mass="27346">MTIGAIPAGGGDVGGPAGYSYRLVVVRGERDAVLARASALGFSGWVGPQEGEHVVLVPAGRGPTVASDAADLESFAASLAADLNGSPTTVLAAEVVRDRLLELLCHVDGGPLLRYRSDPSVVDDEAFDEPVGQHHADALAAAFGRPKFADAVREELGETLDPEQHIESERLDHVLGRLGVPTWGVSAWRLPKYVPYGPDTRELVRLRAGRRGFSVRGALEERLRGWSDRLRRRAPGPRRDVDMGGPAMPDEMFW</sequence>
<dbReference type="Proteomes" id="UP001596122">
    <property type="component" value="Unassembled WGS sequence"/>
</dbReference>
<dbReference type="EMBL" id="JBHSLD010000027">
    <property type="protein sequence ID" value="MFC5382487.1"/>
    <property type="molecule type" value="Genomic_DNA"/>
</dbReference>
<evidence type="ECO:0000313" key="2">
    <source>
        <dbReference type="EMBL" id="MFC5382487.1"/>
    </source>
</evidence>
<accession>A0ABW0GS22</accession>
<protein>
    <submittedName>
        <fullName evidence="2">Uncharacterized protein</fullName>
    </submittedName>
</protein>
<evidence type="ECO:0000256" key="1">
    <source>
        <dbReference type="SAM" id="MobiDB-lite"/>
    </source>
</evidence>
<proteinExistence type="predicted"/>
<comment type="caution">
    <text evidence="2">The sequence shown here is derived from an EMBL/GenBank/DDBJ whole genome shotgun (WGS) entry which is preliminary data.</text>
</comment>
<reference evidence="3" key="1">
    <citation type="journal article" date="2019" name="Int. J. Syst. Evol. Microbiol.">
        <title>The Global Catalogue of Microorganisms (GCM) 10K type strain sequencing project: providing services to taxonomists for standard genome sequencing and annotation.</title>
        <authorList>
            <consortium name="The Broad Institute Genomics Platform"/>
            <consortium name="The Broad Institute Genome Sequencing Center for Infectious Disease"/>
            <person name="Wu L."/>
            <person name="Ma J."/>
        </authorList>
    </citation>
    <scope>NUCLEOTIDE SEQUENCE [LARGE SCALE GENOMIC DNA]</scope>
    <source>
        <strain evidence="3">CCUG 43114</strain>
    </source>
</reference>
<keyword evidence="3" id="KW-1185">Reference proteome</keyword>
<dbReference type="RefSeq" id="WP_340268556.1">
    <property type="nucleotide sequence ID" value="NZ_JBBEOG010000003.1"/>
</dbReference>
<gene>
    <name evidence="2" type="ORF">ACFPJ6_17105</name>
</gene>
<feature type="region of interest" description="Disordered" evidence="1">
    <location>
        <begin position="234"/>
        <end position="254"/>
    </location>
</feature>